<accession>A0ABS3UL18</accession>
<keyword evidence="2" id="KW-1185">Reference proteome</keyword>
<proteinExistence type="predicted"/>
<dbReference type="SUPFAM" id="SSF82607">
    <property type="entry name" value="YbaB-like"/>
    <property type="match status" value="1"/>
</dbReference>
<dbReference type="RefSeq" id="WP_208468622.1">
    <property type="nucleotide sequence ID" value="NZ_JAGFNS010000011.1"/>
</dbReference>
<comment type="caution">
    <text evidence="1">The sequence shown here is derived from an EMBL/GenBank/DDBJ whole genome shotgun (WGS) entry which is preliminary data.</text>
</comment>
<dbReference type="InterPro" id="IPR004401">
    <property type="entry name" value="YbaB/EbfC"/>
</dbReference>
<name>A0ABS3UL18_9ACTN</name>
<evidence type="ECO:0000313" key="2">
    <source>
        <dbReference type="Proteomes" id="UP000679690"/>
    </source>
</evidence>
<reference evidence="1 2" key="1">
    <citation type="submission" date="2021-03" db="EMBL/GenBank/DDBJ databases">
        <title>Actinoplanes flavus sp. nov., a novel actinomycete isolated from Coconut Palm rhizosphere soil.</title>
        <authorList>
            <person name="Luo X."/>
        </authorList>
    </citation>
    <scope>NUCLEOTIDE SEQUENCE [LARGE SCALE GENOMIC DNA]</scope>
    <source>
        <strain evidence="1 2">NEAU-H7</strain>
    </source>
</reference>
<dbReference type="Gene3D" id="3.30.1310.10">
    <property type="entry name" value="Nucleoid-associated protein YbaB-like domain"/>
    <property type="match status" value="1"/>
</dbReference>
<dbReference type="Proteomes" id="UP000679690">
    <property type="component" value="Unassembled WGS sequence"/>
</dbReference>
<dbReference type="Pfam" id="PF02575">
    <property type="entry name" value="YbaB_DNA_bd"/>
    <property type="match status" value="1"/>
</dbReference>
<organism evidence="1 2">
    <name type="scientific">Actinoplanes flavus</name>
    <dbReference type="NCBI Taxonomy" id="2820290"/>
    <lineage>
        <taxon>Bacteria</taxon>
        <taxon>Bacillati</taxon>
        <taxon>Actinomycetota</taxon>
        <taxon>Actinomycetes</taxon>
        <taxon>Micromonosporales</taxon>
        <taxon>Micromonosporaceae</taxon>
        <taxon>Actinoplanes</taxon>
    </lineage>
</organism>
<evidence type="ECO:0000313" key="1">
    <source>
        <dbReference type="EMBL" id="MBO3739480.1"/>
    </source>
</evidence>
<protein>
    <submittedName>
        <fullName evidence="1">YbaB/EbfC family nucleoid-associated protein</fullName>
    </submittedName>
</protein>
<gene>
    <name evidence="1" type="ORF">J5X75_18360</name>
</gene>
<dbReference type="EMBL" id="JAGFNS010000011">
    <property type="protein sequence ID" value="MBO3739480.1"/>
    <property type="molecule type" value="Genomic_DNA"/>
</dbReference>
<dbReference type="InterPro" id="IPR036894">
    <property type="entry name" value="YbaB-like_sf"/>
</dbReference>
<sequence length="244" mass="26332">MFDDRMRALAGLRDEGEALRRRAWSAAKVPGEPGSDATGSVTVTLDEHGRVANVAVAAYWRSRLADEHLGGAVVEAVRDAAMRRLNAWGEAYAEPVSPEPVSSAAGLQQRLDSIDSATLPAAEREAALMALLEVVESIEQGLDEVTSRLDQTLNATHTGHSPHREVTVELTGGGDVTSVRFDRRWLRDAHDANLTRQLTTAFRAAYEQVAANGVPRLIADSPLGHAQTVMRDPFGFARRFGLAG</sequence>